<evidence type="ECO:0000313" key="3">
    <source>
        <dbReference type="Proteomes" id="UP000290172"/>
    </source>
</evidence>
<evidence type="ECO:0000256" key="1">
    <source>
        <dbReference type="SAM" id="Phobius"/>
    </source>
</evidence>
<dbReference type="Proteomes" id="UP000290172">
    <property type="component" value="Unassembled WGS sequence"/>
</dbReference>
<reference evidence="2 3" key="1">
    <citation type="submission" date="2017-10" db="EMBL/GenBank/DDBJ databases">
        <title>Genomics of the genus Arcobacter.</title>
        <authorList>
            <person name="Perez-Cataluna A."/>
            <person name="Figueras M.J."/>
        </authorList>
    </citation>
    <scope>NUCLEOTIDE SEQUENCE [LARGE SCALE GENOMIC DNA]</scope>
    <source>
        <strain evidence="2 3">CECT 8993</strain>
    </source>
</reference>
<evidence type="ECO:0008006" key="4">
    <source>
        <dbReference type="Google" id="ProtNLM"/>
    </source>
</evidence>
<sequence length="97" mass="11420">MENLFVYVVMFILLLGVILLLFKKSSINQKPSYLKKEEISKKYEYELLKLISTYEKDEALLKEKKLEFIKQANSELNNNIFFDEPEIKALIARLASL</sequence>
<dbReference type="AlphaFoldDB" id="A0A4V1LRG8"/>
<keyword evidence="1" id="KW-0812">Transmembrane</keyword>
<evidence type="ECO:0000313" key="2">
    <source>
        <dbReference type="EMBL" id="RXJ68148.1"/>
    </source>
</evidence>
<comment type="caution">
    <text evidence="2">The sequence shown here is derived from an EMBL/GenBank/DDBJ whole genome shotgun (WGS) entry which is preliminary data.</text>
</comment>
<dbReference type="RefSeq" id="WP_128980804.1">
    <property type="nucleotide sequence ID" value="NZ_PDKJ01000006.1"/>
</dbReference>
<accession>A0A4V1LRG8</accession>
<gene>
    <name evidence="2" type="ORF">CRV08_07770</name>
</gene>
<keyword evidence="1" id="KW-1133">Transmembrane helix</keyword>
<protein>
    <recommendedName>
        <fullName evidence="4">C-type cytochrome biogenesis protein CcmI</fullName>
    </recommendedName>
</protein>
<organism evidence="2 3">
    <name type="scientific">Halarcobacter ebronensis</name>
    <dbReference type="NCBI Taxonomy" id="1462615"/>
    <lineage>
        <taxon>Bacteria</taxon>
        <taxon>Pseudomonadati</taxon>
        <taxon>Campylobacterota</taxon>
        <taxon>Epsilonproteobacteria</taxon>
        <taxon>Campylobacterales</taxon>
        <taxon>Arcobacteraceae</taxon>
        <taxon>Halarcobacter</taxon>
    </lineage>
</organism>
<dbReference type="EMBL" id="PDKJ01000006">
    <property type="protein sequence ID" value="RXJ68148.1"/>
    <property type="molecule type" value="Genomic_DNA"/>
</dbReference>
<name>A0A4V1LRG8_9BACT</name>
<keyword evidence="1" id="KW-0472">Membrane</keyword>
<feature type="transmembrane region" description="Helical" evidence="1">
    <location>
        <begin position="6"/>
        <end position="22"/>
    </location>
</feature>
<proteinExistence type="predicted"/>